<dbReference type="OrthoDB" id="1922291at2759"/>
<accession>A0A0C3X9K5</accession>
<dbReference type="HOGENOM" id="CLU_094777_0_0_1"/>
<dbReference type="EnsemblPlants" id="AES93690">
    <property type="protein sequence ID" value="AES93690"/>
    <property type="gene ID" value="MTR_5g006400"/>
</dbReference>
<evidence type="ECO:0000313" key="5">
    <source>
        <dbReference type="Proteomes" id="UP000265566"/>
    </source>
</evidence>
<reference evidence="3" key="3">
    <citation type="submission" date="2015-04" db="UniProtKB">
        <authorList>
            <consortium name="EnsemblPlants"/>
        </authorList>
    </citation>
    <scope>IDENTIFICATION</scope>
    <source>
        <strain evidence="3">cv. Jemalong A17</strain>
    </source>
</reference>
<dbReference type="Proteomes" id="UP000265566">
    <property type="component" value="Chromosome 5"/>
</dbReference>
<protein>
    <submittedName>
        <fullName evidence="1">Heat shock 22 kDa protein</fullName>
    </submittedName>
    <submittedName>
        <fullName evidence="2">Putative HSP20-like chaperone</fullName>
    </submittedName>
</protein>
<sequence>MDSFEAMRCNRKWNISIAYNMMNPLSQAETLLSMSGFSNNNNKLRRLPHVFSRILQLPLRSDADVSIEEEPTCFRFVAETDSSLGHVETHTLHIHPGVTKIVVRASHSLHFSLDDLHPDIWRFRLPESVVPELATAVFVDGELIVTVPKAFDDENTPEPIGGGGATLVFVQ</sequence>
<reference evidence="5" key="4">
    <citation type="journal article" date="2018" name="Nat. Plants">
        <title>Whole-genome landscape of Medicago truncatula symbiotic genes.</title>
        <authorList>
            <person name="Pecrix Y."/>
            <person name="Staton S.E."/>
            <person name="Sallet E."/>
            <person name="Lelandais-Briere C."/>
            <person name="Moreau S."/>
            <person name="Carrere S."/>
            <person name="Blein T."/>
            <person name="Jardinaud M.F."/>
            <person name="Latrasse D."/>
            <person name="Zouine M."/>
            <person name="Zahm M."/>
            <person name="Kreplak J."/>
            <person name="Mayjonade B."/>
            <person name="Satge C."/>
            <person name="Perez M."/>
            <person name="Cauet S."/>
            <person name="Marande W."/>
            <person name="Chantry-Darmon C."/>
            <person name="Lopez-Roques C."/>
            <person name="Bouchez O."/>
            <person name="Berard A."/>
            <person name="Debelle F."/>
            <person name="Munos S."/>
            <person name="Bendahmane A."/>
            <person name="Berges H."/>
            <person name="Niebel A."/>
            <person name="Buitink J."/>
            <person name="Frugier F."/>
            <person name="Benhamed M."/>
            <person name="Crespi M."/>
            <person name="Gouzy J."/>
            <person name="Gamas P."/>
        </authorList>
    </citation>
    <scope>NUCLEOTIDE SEQUENCE [LARGE SCALE GENOMIC DNA]</scope>
    <source>
        <strain evidence="5">cv. Jemalong A17</strain>
    </source>
</reference>
<evidence type="ECO:0000313" key="4">
    <source>
        <dbReference type="Proteomes" id="UP000002051"/>
    </source>
</evidence>
<evidence type="ECO:0000313" key="1">
    <source>
        <dbReference type="EMBL" id="AES93690.2"/>
    </source>
</evidence>
<dbReference type="eggNOG" id="ENOG502S2PF">
    <property type="taxonomic scope" value="Eukaryota"/>
</dbReference>
<reference evidence="2" key="5">
    <citation type="journal article" date="2018" name="Nat. Plants">
        <title>Whole-genome landscape of Medicago truncatula symbiotic genes.</title>
        <authorList>
            <person name="Pecrix Y."/>
            <person name="Gamas P."/>
            <person name="Carrere S."/>
        </authorList>
    </citation>
    <scope>NUCLEOTIDE SEQUENCE</scope>
    <source>
        <tissue evidence="2">Leaves</tissue>
    </source>
</reference>
<accession>G7K3N7</accession>
<evidence type="ECO:0000313" key="3">
    <source>
        <dbReference type="EnsemblPlants" id="AES93690"/>
    </source>
</evidence>
<gene>
    <name evidence="3" type="primary">11441451</name>
    <name evidence="1" type="ordered locus">MTR_5g006400</name>
    <name evidence="2" type="ORF">MtrunA17_Chr5g0394551</name>
</gene>
<keyword evidence="1" id="KW-0346">Stress response</keyword>
<keyword evidence="4" id="KW-1185">Reference proteome</keyword>
<reference evidence="1 4" key="1">
    <citation type="journal article" date="2011" name="Nature">
        <title>The Medicago genome provides insight into the evolution of rhizobial symbioses.</title>
        <authorList>
            <person name="Young N.D."/>
            <person name="Debelle F."/>
            <person name="Oldroyd G.E."/>
            <person name="Geurts R."/>
            <person name="Cannon S.B."/>
            <person name="Udvardi M.K."/>
            <person name="Benedito V.A."/>
            <person name="Mayer K.F."/>
            <person name="Gouzy J."/>
            <person name="Schoof H."/>
            <person name="Van de Peer Y."/>
            <person name="Proost S."/>
            <person name="Cook D.R."/>
            <person name="Meyers B.C."/>
            <person name="Spannagl M."/>
            <person name="Cheung F."/>
            <person name="De Mita S."/>
            <person name="Krishnakumar V."/>
            <person name="Gundlach H."/>
            <person name="Zhou S."/>
            <person name="Mudge J."/>
            <person name="Bharti A.K."/>
            <person name="Murray J.D."/>
            <person name="Naoumkina M.A."/>
            <person name="Rosen B."/>
            <person name="Silverstein K.A."/>
            <person name="Tang H."/>
            <person name="Rombauts S."/>
            <person name="Zhao P.X."/>
            <person name="Zhou P."/>
            <person name="Barbe V."/>
            <person name="Bardou P."/>
            <person name="Bechner M."/>
            <person name="Bellec A."/>
            <person name="Berger A."/>
            <person name="Berges H."/>
            <person name="Bidwell S."/>
            <person name="Bisseling T."/>
            <person name="Choisne N."/>
            <person name="Couloux A."/>
            <person name="Denny R."/>
            <person name="Deshpande S."/>
            <person name="Dai X."/>
            <person name="Doyle J.J."/>
            <person name="Dudez A.M."/>
            <person name="Farmer A.D."/>
            <person name="Fouteau S."/>
            <person name="Franken C."/>
            <person name="Gibelin C."/>
            <person name="Gish J."/>
            <person name="Goldstein S."/>
            <person name="Gonzalez A.J."/>
            <person name="Green P.J."/>
            <person name="Hallab A."/>
            <person name="Hartog M."/>
            <person name="Hua A."/>
            <person name="Humphray S.J."/>
            <person name="Jeong D.H."/>
            <person name="Jing Y."/>
            <person name="Jocker A."/>
            <person name="Kenton S.M."/>
            <person name="Kim D.J."/>
            <person name="Klee K."/>
            <person name="Lai H."/>
            <person name="Lang C."/>
            <person name="Lin S."/>
            <person name="Macmil S.L."/>
            <person name="Magdelenat G."/>
            <person name="Matthews L."/>
            <person name="McCorrison J."/>
            <person name="Monaghan E.L."/>
            <person name="Mun J.H."/>
            <person name="Najar F.Z."/>
            <person name="Nicholson C."/>
            <person name="Noirot C."/>
            <person name="O'Bleness M."/>
            <person name="Paule C.R."/>
            <person name="Poulain J."/>
            <person name="Prion F."/>
            <person name="Qin B."/>
            <person name="Qu C."/>
            <person name="Retzel E.F."/>
            <person name="Riddle C."/>
            <person name="Sallet E."/>
            <person name="Samain S."/>
            <person name="Samson N."/>
            <person name="Sanders I."/>
            <person name="Saurat O."/>
            <person name="Scarpelli C."/>
            <person name="Schiex T."/>
            <person name="Segurens B."/>
            <person name="Severin A.J."/>
            <person name="Sherrier D.J."/>
            <person name="Shi R."/>
            <person name="Sims S."/>
            <person name="Singer S.R."/>
            <person name="Sinharoy S."/>
            <person name="Sterck L."/>
            <person name="Viollet A."/>
            <person name="Wang B.B."/>
            <person name="Wang K."/>
            <person name="Wang M."/>
            <person name="Wang X."/>
            <person name="Warfsmann J."/>
            <person name="Weissenbach J."/>
            <person name="White D.D."/>
            <person name="White J.D."/>
            <person name="Wiley G.B."/>
            <person name="Wincker P."/>
            <person name="Xing Y."/>
            <person name="Yang L."/>
            <person name="Yao Z."/>
            <person name="Ying F."/>
            <person name="Zhai J."/>
            <person name="Zhou L."/>
            <person name="Zuber A."/>
            <person name="Denarie J."/>
            <person name="Dixon R.A."/>
            <person name="May G.D."/>
            <person name="Schwartz D.C."/>
            <person name="Rogers J."/>
            <person name="Quetier F."/>
            <person name="Town C.D."/>
            <person name="Roe B.A."/>
        </authorList>
    </citation>
    <scope>NUCLEOTIDE SEQUENCE [LARGE SCALE GENOMIC DNA]</scope>
    <source>
        <strain evidence="1">A17</strain>
        <strain evidence="3 4">cv. Jemalong A17</strain>
    </source>
</reference>
<name>G7K3N7_MEDTR</name>
<dbReference type="EMBL" id="PSQE01000005">
    <property type="protein sequence ID" value="RHN53317.1"/>
    <property type="molecule type" value="Genomic_DNA"/>
</dbReference>
<dbReference type="PANTHER" id="PTHR33879">
    <property type="entry name" value="17.6 KDA CLASS II HEAT SHOCK PROTEIN-RELATED"/>
    <property type="match status" value="1"/>
</dbReference>
<dbReference type="KEGG" id="mtr:11441451"/>
<dbReference type="Proteomes" id="UP000002051">
    <property type="component" value="Chromosome 5"/>
</dbReference>
<dbReference type="EMBL" id="CM001221">
    <property type="protein sequence ID" value="AES93690.2"/>
    <property type="molecule type" value="Genomic_DNA"/>
</dbReference>
<dbReference type="PANTHER" id="PTHR33879:SF3">
    <property type="entry name" value="17.6 KDA CLASS II HEAT SHOCK PROTEIN-RELATED"/>
    <property type="match status" value="1"/>
</dbReference>
<organism evidence="1 4">
    <name type="scientific">Medicago truncatula</name>
    <name type="common">Barrel medic</name>
    <name type="synonym">Medicago tribuloides</name>
    <dbReference type="NCBI Taxonomy" id="3880"/>
    <lineage>
        <taxon>Eukaryota</taxon>
        <taxon>Viridiplantae</taxon>
        <taxon>Streptophyta</taxon>
        <taxon>Embryophyta</taxon>
        <taxon>Tracheophyta</taxon>
        <taxon>Spermatophyta</taxon>
        <taxon>Magnoliopsida</taxon>
        <taxon>eudicotyledons</taxon>
        <taxon>Gunneridae</taxon>
        <taxon>Pentapetalae</taxon>
        <taxon>rosids</taxon>
        <taxon>fabids</taxon>
        <taxon>Fabales</taxon>
        <taxon>Fabaceae</taxon>
        <taxon>Papilionoideae</taxon>
        <taxon>50 kb inversion clade</taxon>
        <taxon>NPAAA clade</taxon>
        <taxon>Hologalegina</taxon>
        <taxon>IRL clade</taxon>
        <taxon>Trifolieae</taxon>
        <taxon>Medicago</taxon>
    </lineage>
</organism>
<evidence type="ECO:0000313" key="2">
    <source>
        <dbReference type="EMBL" id="RHN53317.1"/>
    </source>
</evidence>
<dbReference type="STRING" id="3880.G7K3N7"/>
<dbReference type="PaxDb" id="3880-AES93690"/>
<proteinExistence type="predicted"/>
<dbReference type="AlphaFoldDB" id="G7K3N7"/>
<dbReference type="Gramene" id="rna28210">
    <property type="protein sequence ID" value="RHN53317.1"/>
    <property type="gene ID" value="gene28210"/>
</dbReference>
<dbReference type="CDD" id="cd06464">
    <property type="entry name" value="ACD_sHsps-like"/>
    <property type="match status" value="1"/>
</dbReference>
<reference evidence="1 4" key="2">
    <citation type="journal article" date="2014" name="BMC Genomics">
        <title>An improved genome release (version Mt4.0) for the model legume Medicago truncatula.</title>
        <authorList>
            <person name="Tang H."/>
            <person name="Krishnakumar V."/>
            <person name="Bidwell S."/>
            <person name="Rosen B."/>
            <person name="Chan A."/>
            <person name="Zhou S."/>
            <person name="Gentzbittel L."/>
            <person name="Childs K.L."/>
            <person name="Yandell M."/>
            <person name="Gundlach H."/>
            <person name="Mayer K.F."/>
            <person name="Schwartz D.C."/>
            <person name="Town C.D."/>
        </authorList>
    </citation>
    <scope>GENOME REANNOTATION</scope>
    <source>
        <strain evidence="3 4">cv. Jemalong A17</strain>
    </source>
</reference>